<name>F2IGP4_FLUTR</name>
<reference evidence="2 3" key="1">
    <citation type="journal article" date="2011" name="Stand. Genomic Sci.">
        <title>Complete genome sequence of the gliding freshwater bacterium Fluviicola taffensis type strain (RW262).</title>
        <authorList>
            <person name="Woyke T."/>
            <person name="Chertkov O."/>
            <person name="Lapidus A."/>
            <person name="Nolan M."/>
            <person name="Lucas S."/>
            <person name="Del Rio T.G."/>
            <person name="Tice H."/>
            <person name="Cheng J.F."/>
            <person name="Tapia R."/>
            <person name="Han C."/>
            <person name="Goodwin L."/>
            <person name="Pitluck S."/>
            <person name="Liolios K."/>
            <person name="Pagani I."/>
            <person name="Ivanova N."/>
            <person name="Huntemann M."/>
            <person name="Mavromatis K."/>
            <person name="Mikhailova N."/>
            <person name="Pati A."/>
            <person name="Chen A."/>
            <person name="Palaniappan K."/>
            <person name="Land M."/>
            <person name="Hauser L."/>
            <person name="Brambilla E.M."/>
            <person name="Rohde M."/>
            <person name="Mwirichia R."/>
            <person name="Sikorski J."/>
            <person name="Tindall B.J."/>
            <person name="Goker M."/>
            <person name="Bristow J."/>
            <person name="Eisen J.A."/>
            <person name="Markowitz V."/>
            <person name="Hugenholtz P."/>
            <person name="Klenk H.P."/>
            <person name="Kyrpides N.C."/>
        </authorList>
    </citation>
    <scope>NUCLEOTIDE SEQUENCE [LARGE SCALE GENOMIC DNA]</scope>
    <source>
        <strain evidence="3">DSM 16823 / RW262 / RW262</strain>
    </source>
</reference>
<evidence type="ECO:0000313" key="3">
    <source>
        <dbReference type="Proteomes" id="UP000007463"/>
    </source>
</evidence>
<proteinExistence type="predicted"/>
<keyword evidence="1" id="KW-0732">Signal</keyword>
<feature type="signal peptide" evidence="1">
    <location>
        <begin position="1"/>
        <end position="18"/>
    </location>
</feature>
<sequence length="149" mass="16318" precursor="true">MKYLFYILLLGLSFKSFSQSTVASNIGNPSRFLGYTNNFMLNFRTANVQRMKLNGSLSYAIDGYNGLRNGYLLLGRGDALINNGLFNPANAGAYSALHLTGAIGGFIQTFGYRPWMQTGVTLTDNQDLSYIGLRQVGTGFDVTRKQGSS</sequence>
<protein>
    <submittedName>
        <fullName evidence="2">Uncharacterized protein</fullName>
    </submittedName>
</protein>
<gene>
    <name evidence="2" type="ordered locus">Fluta_1669</name>
</gene>
<dbReference type="Proteomes" id="UP000007463">
    <property type="component" value="Chromosome"/>
</dbReference>
<dbReference type="KEGG" id="fte:Fluta_1669"/>
<dbReference type="EMBL" id="CP002542">
    <property type="protein sequence ID" value="AEA43661.1"/>
    <property type="molecule type" value="Genomic_DNA"/>
</dbReference>
<accession>F2IGP4</accession>
<dbReference type="STRING" id="755732.Fluta_1669"/>
<feature type="chain" id="PRO_5003278405" evidence="1">
    <location>
        <begin position="19"/>
        <end position="149"/>
    </location>
</feature>
<organism evidence="2 3">
    <name type="scientific">Fluviicola taffensis (strain DSM 16823 / NCIMB 13979 / RW262)</name>
    <dbReference type="NCBI Taxonomy" id="755732"/>
    <lineage>
        <taxon>Bacteria</taxon>
        <taxon>Pseudomonadati</taxon>
        <taxon>Bacteroidota</taxon>
        <taxon>Flavobacteriia</taxon>
        <taxon>Flavobacteriales</taxon>
        <taxon>Crocinitomicaceae</taxon>
        <taxon>Fluviicola</taxon>
    </lineage>
</organism>
<reference evidence="3" key="2">
    <citation type="submission" date="2011-02" db="EMBL/GenBank/DDBJ databases">
        <title>The complete genome of Fluviicola taffensis DSM 16823.</title>
        <authorList>
            <consortium name="US DOE Joint Genome Institute (JGI-PGF)"/>
            <person name="Lucas S."/>
            <person name="Copeland A."/>
            <person name="Lapidus A."/>
            <person name="Bruce D."/>
            <person name="Goodwin L."/>
            <person name="Pitluck S."/>
            <person name="Kyrpides N."/>
            <person name="Mavromatis K."/>
            <person name="Ivanova N."/>
            <person name="Mikhailova N."/>
            <person name="Pagani I."/>
            <person name="Chertkov O."/>
            <person name="Detter J.C."/>
            <person name="Han C."/>
            <person name="Tapia R."/>
            <person name="Land M."/>
            <person name="Hauser L."/>
            <person name="Markowitz V."/>
            <person name="Cheng J.-F."/>
            <person name="Hugenholtz P."/>
            <person name="Woyke T."/>
            <person name="Wu D."/>
            <person name="Tindall B."/>
            <person name="Pomrenke H.G."/>
            <person name="Brambilla E."/>
            <person name="Klenk H.-P."/>
            <person name="Eisen J.A."/>
        </authorList>
    </citation>
    <scope>NUCLEOTIDE SEQUENCE [LARGE SCALE GENOMIC DNA]</scope>
    <source>
        <strain evidence="3">DSM 16823 / RW262 / RW262</strain>
    </source>
</reference>
<dbReference type="AlphaFoldDB" id="F2IGP4"/>
<keyword evidence="3" id="KW-1185">Reference proteome</keyword>
<evidence type="ECO:0000313" key="2">
    <source>
        <dbReference type="EMBL" id="AEA43661.1"/>
    </source>
</evidence>
<dbReference type="HOGENOM" id="CLU_1746945_0_0_10"/>
<evidence type="ECO:0000256" key="1">
    <source>
        <dbReference type="SAM" id="SignalP"/>
    </source>
</evidence>